<dbReference type="Gene3D" id="1.10.10.10">
    <property type="entry name" value="Winged helix-like DNA-binding domain superfamily/Winged helix DNA-binding domain"/>
    <property type="match status" value="1"/>
</dbReference>
<evidence type="ECO:0000256" key="1">
    <source>
        <dbReference type="SAM" id="MobiDB-lite"/>
    </source>
</evidence>
<dbReference type="Proteomes" id="UP001597090">
    <property type="component" value="Unassembled WGS sequence"/>
</dbReference>
<feature type="compositionally biased region" description="Basic and acidic residues" evidence="1">
    <location>
        <begin position="329"/>
        <end position="338"/>
    </location>
</feature>
<dbReference type="NCBIfam" id="NF033788">
    <property type="entry name" value="HTH_metalloreg"/>
    <property type="match status" value="1"/>
</dbReference>
<dbReference type="CDD" id="cd00090">
    <property type="entry name" value="HTH_ARSR"/>
    <property type="match status" value="1"/>
</dbReference>
<feature type="domain" description="HTH arsR-type" evidence="2">
    <location>
        <begin position="1"/>
        <end position="92"/>
    </location>
</feature>
<proteinExistence type="predicted"/>
<dbReference type="PANTHER" id="PTHR42912:SF45">
    <property type="entry name" value="23S RRNA (GUANINE(745)-N(1))-METHYLTRANSFERASE"/>
    <property type="match status" value="1"/>
</dbReference>
<dbReference type="InterPro" id="IPR029063">
    <property type="entry name" value="SAM-dependent_MTases_sf"/>
</dbReference>
<protein>
    <submittedName>
        <fullName evidence="3">ArsR/SmtB family transcription factor</fullName>
    </submittedName>
</protein>
<sequence>MDLEGWSSRLKVFADATRVRLLALLEREELTVAELSAITRLAQPRVSTHLSKLKEAGLVRDRRSGVSAYYRFDDAALDSAQRSLWQTLREGSDDPLLRQDAERVAAVLAARASEQNWADSVAGDMERHYSPGRTWEAMARSALPLLQPGDVLDIASGDGVLAELLAPHSHRYVCLDSSTKVVLAASERLRRLKNVEVREGDMHALPFPAAHFDLVVLMHALTYAEQPAQAVIEAGRVLRPGGLLLLTSLAKHEHRGAVEAFGHVNLGFAEKELQKFAAKGGLEVVSCETVTRERRPPHFEVIALIARKAIGDGPAARSPASRNATAHTSDTRKSTKKS</sequence>
<dbReference type="SMART" id="SM00418">
    <property type="entry name" value="HTH_ARSR"/>
    <property type="match status" value="1"/>
</dbReference>
<organism evidence="3 4">
    <name type="scientific">Lysobacter koreensis</name>
    <dbReference type="NCBI Taxonomy" id="266122"/>
    <lineage>
        <taxon>Bacteria</taxon>
        <taxon>Pseudomonadati</taxon>
        <taxon>Pseudomonadota</taxon>
        <taxon>Gammaproteobacteria</taxon>
        <taxon>Lysobacterales</taxon>
        <taxon>Lysobacteraceae</taxon>
        <taxon>Lysobacter</taxon>
    </lineage>
</organism>
<dbReference type="RefSeq" id="WP_386811019.1">
    <property type="nucleotide sequence ID" value="NZ_JBHTIH010000002.1"/>
</dbReference>
<name>A0ABW2YLT8_9GAMM</name>
<dbReference type="PANTHER" id="PTHR42912">
    <property type="entry name" value="METHYLTRANSFERASE"/>
    <property type="match status" value="1"/>
</dbReference>
<dbReference type="PROSITE" id="PS50987">
    <property type="entry name" value="HTH_ARSR_2"/>
    <property type="match status" value="1"/>
</dbReference>
<dbReference type="Pfam" id="PF01022">
    <property type="entry name" value="HTH_5"/>
    <property type="match status" value="1"/>
</dbReference>
<dbReference type="EMBL" id="JBHTIH010000002">
    <property type="protein sequence ID" value="MFD0738073.1"/>
    <property type="molecule type" value="Genomic_DNA"/>
</dbReference>
<dbReference type="InterPro" id="IPR001845">
    <property type="entry name" value="HTH_ArsR_DNA-bd_dom"/>
</dbReference>
<dbReference type="InterPro" id="IPR036388">
    <property type="entry name" value="WH-like_DNA-bd_sf"/>
</dbReference>
<dbReference type="InterPro" id="IPR011991">
    <property type="entry name" value="ArsR-like_HTH"/>
</dbReference>
<dbReference type="Pfam" id="PF08241">
    <property type="entry name" value="Methyltransf_11"/>
    <property type="match status" value="1"/>
</dbReference>
<dbReference type="SUPFAM" id="SSF46785">
    <property type="entry name" value="Winged helix' DNA-binding domain"/>
    <property type="match status" value="1"/>
</dbReference>
<comment type="caution">
    <text evidence="3">The sequence shown here is derived from an EMBL/GenBank/DDBJ whole genome shotgun (WGS) entry which is preliminary data.</text>
</comment>
<dbReference type="InterPro" id="IPR050508">
    <property type="entry name" value="Methyltransf_Superfamily"/>
</dbReference>
<feature type="region of interest" description="Disordered" evidence="1">
    <location>
        <begin position="312"/>
        <end position="338"/>
    </location>
</feature>
<gene>
    <name evidence="3" type="ORF">ACFQZQ_02050</name>
</gene>
<reference evidence="4" key="1">
    <citation type="journal article" date="2019" name="Int. J. Syst. Evol. Microbiol.">
        <title>The Global Catalogue of Microorganisms (GCM) 10K type strain sequencing project: providing services to taxonomists for standard genome sequencing and annotation.</title>
        <authorList>
            <consortium name="The Broad Institute Genomics Platform"/>
            <consortium name="The Broad Institute Genome Sequencing Center for Infectious Disease"/>
            <person name="Wu L."/>
            <person name="Ma J."/>
        </authorList>
    </citation>
    <scope>NUCLEOTIDE SEQUENCE [LARGE SCALE GENOMIC DNA]</scope>
    <source>
        <strain evidence="4">CCUG 55491</strain>
    </source>
</reference>
<dbReference type="InterPro" id="IPR036390">
    <property type="entry name" value="WH_DNA-bd_sf"/>
</dbReference>
<evidence type="ECO:0000259" key="2">
    <source>
        <dbReference type="PROSITE" id="PS50987"/>
    </source>
</evidence>
<dbReference type="PRINTS" id="PR00778">
    <property type="entry name" value="HTHARSR"/>
</dbReference>
<dbReference type="InterPro" id="IPR013216">
    <property type="entry name" value="Methyltransf_11"/>
</dbReference>
<keyword evidence="4" id="KW-1185">Reference proteome</keyword>
<evidence type="ECO:0000313" key="4">
    <source>
        <dbReference type="Proteomes" id="UP001597090"/>
    </source>
</evidence>
<accession>A0ABW2YLT8</accession>
<dbReference type="CDD" id="cd02440">
    <property type="entry name" value="AdoMet_MTases"/>
    <property type="match status" value="1"/>
</dbReference>
<dbReference type="SUPFAM" id="SSF53335">
    <property type="entry name" value="S-adenosyl-L-methionine-dependent methyltransferases"/>
    <property type="match status" value="1"/>
</dbReference>
<evidence type="ECO:0000313" key="3">
    <source>
        <dbReference type="EMBL" id="MFD0738073.1"/>
    </source>
</evidence>
<dbReference type="Gene3D" id="3.40.50.150">
    <property type="entry name" value="Vaccinia Virus protein VP39"/>
    <property type="match status" value="1"/>
</dbReference>